<reference evidence="3 5" key="1">
    <citation type="journal article" date="2014" name="ISME J.">
        <title>Trehalose/2-sulfotrehalose biosynthesis and glycine-betaine uptake are widely spread mechanisms for osmoadaptation in the Halobacteriales.</title>
        <authorList>
            <person name="Youssef N.H."/>
            <person name="Savage-Ashlock K.N."/>
            <person name="McCully A.L."/>
            <person name="Luedtke B."/>
            <person name="Shaw E.I."/>
            <person name="Hoff W.D."/>
            <person name="Elshahed M.S."/>
        </authorList>
    </citation>
    <scope>NUCLEOTIDE SEQUENCE [LARGE SCALE GENOMIC DNA]</scope>
    <source>
        <strain evidence="3 5">DX253</strain>
    </source>
</reference>
<dbReference type="AlphaFoldDB" id="E7QSU9"/>
<name>E7QSU9_HALPU</name>
<organism evidence="3 5">
    <name type="scientific">Haladaptatus paucihalophilus DX253</name>
    <dbReference type="NCBI Taxonomy" id="797209"/>
    <lineage>
        <taxon>Archaea</taxon>
        <taxon>Methanobacteriati</taxon>
        <taxon>Methanobacteriota</taxon>
        <taxon>Stenosarchaea group</taxon>
        <taxon>Halobacteria</taxon>
        <taxon>Halobacteriales</taxon>
        <taxon>Haladaptataceae</taxon>
        <taxon>Haladaptatus</taxon>
    </lineage>
</organism>
<accession>E7QSU9</accession>
<dbReference type="OrthoDB" id="234683at2157"/>
<dbReference type="Proteomes" id="UP000003751">
    <property type="component" value="Unassembled WGS sequence"/>
</dbReference>
<evidence type="ECO:0000313" key="5">
    <source>
        <dbReference type="Proteomes" id="UP000003751"/>
    </source>
</evidence>
<reference evidence="4" key="2">
    <citation type="submission" date="2016-11" db="EMBL/GenBank/DDBJ databases">
        <authorList>
            <person name="Jaros S."/>
            <person name="Januszkiewicz K."/>
            <person name="Wedrychowicz H."/>
        </authorList>
    </citation>
    <scope>NUCLEOTIDE SEQUENCE [LARGE SCALE GENOMIC DNA]</scope>
    <source>
        <strain evidence="4">DX253</strain>
    </source>
</reference>
<dbReference type="RefSeq" id="WP_007979135.1">
    <property type="nucleotide sequence ID" value="NZ_AEMG01000007.1"/>
</dbReference>
<reference evidence="6" key="3">
    <citation type="submission" date="2016-11" db="EMBL/GenBank/DDBJ databases">
        <authorList>
            <person name="Varghese N."/>
            <person name="Submissions S."/>
        </authorList>
    </citation>
    <scope>NUCLEOTIDE SEQUENCE [LARGE SCALE GENOMIC DNA]</scope>
    <source>
        <strain evidence="6">DX253</strain>
    </source>
</reference>
<proteinExistence type="predicted"/>
<dbReference type="InterPro" id="IPR055737">
    <property type="entry name" value="DUF7313"/>
</dbReference>
<dbReference type="eggNOG" id="arCOG04591">
    <property type="taxonomic scope" value="Archaea"/>
</dbReference>
<evidence type="ECO:0000256" key="1">
    <source>
        <dbReference type="SAM" id="Phobius"/>
    </source>
</evidence>
<protein>
    <recommendedName>
        <fullName evidence="2">DUF7313 domain-containing protein</fullName>
    </recommendedName>
</protein>
<keyword evidence="1" id="KW-0812">Transmembrane</keyword>
<feature type="domain" description="DUF7313" evidence="2">
    <location>
        <begin position="2"/>
        <end position="144"/>
    </location>
</feature>
<dbReference type="STRING" id="797209.GCA_000376445_00427"/>
<evidence type="ECO:0000313" key="4">
    <source>
        <dbReference type="EMBL" id="SHK08268.1"/>
    </source>
</evidence>
<evidence type="ECO:0000259" key="2">
    <source>
        <dbReference type="Pfam" id="PF23995"/>
    </source>
</evidence>
<sequence length="144" mass="16194">MQPLSLLGPVDALEPYAGFVVFGLVLVNMLTRILASRNYEKQAKDDDRETLSRWIPHEVSNILLVLSAFYFLTLHHHGGIVLSTLVLGLVITDFFEVEARSVELRRGLPLEKPKAAVLASVLVLMYIGYETVFFIIKPIWDAVI</sequence>
<evidence type="ECO:0000313" key="6">
    <source>
        <dbReference type="Proteomes" id="UP000184203"/>
    </source>
</evidence>
<feature type="transmembrane region" description="Helical" evidence="1">
    <location>
        <begin position="16"/>
        <end position="35"/>
    </location>
</feature>
<dbReference type="Pfam" id="PF23995">
    <property type="entry name" value="DUF7313"/>
    <property type="match status" value="1"/>
</dbReference>
<keyword evidence="6" id="KW-1185">Reference proteome</keyword>
<evidence type="ECO:0000313" key="3">
    <source>
        <dbReference type="EMBL" id="EFW92508.1"/>
    </source>
</evidence>
<keyword evidence="1" id="KW-1133">Transmembrane helix</keyword>
<dbReference type="EMBL" id="FRAN01000001">
    <property type="protein sequence ID" value="SHK08268.1"/>
    <property type="molecule type" value="Genomic_DNA"/>
</dbReference>
<dbReference type="PATRIC" id="fig|797209.4.peg.1874"/>
<feature type="transmembrane region" description="Helical" evidence="1">
    <location>
        <begin position="115"/>
        <end position="136"/>
    </location>
</feature>
<gene>
    <name evidence="4" type="ORF">SAMN05444342_0512</name>
    <name evidence="3" type="ORF">ZOD2009_09373</name>
</gene>
<dbReference type="Proteomes" id="UP000184203">
    <property type="component" value="Unassembled WGS sequence"/>
</dbReference>
<dbReference type="GeneID" id="300001113"/>
<dbReference type="EMBL" id="AEMG01000007">
    <property type="protein sequence ID" value="EFW92508.1"/>
    <property type="molecule type" value="Genomic_DNA"/>
</dbReference>
<feature type="transmembrane region" description="Helical" evidence="1">
    <location>
        <begin position="78"/>
        <end position="95"/>
    </location>
</feature>
<keyword evidence="1" id="KW-0472">Membrane</keyword>
<feature type="transmembrane region" description="Helical" evidence="1">
    <location>
        <begin position="55"/>
        <end position="72"/>
    </location>
</feature>